<dbReference type="PIRSF" id="PIRSF038984">
    <property type="entry name" value="FAD_binding_protein"/>
    <property type="match status" value="1"/>
</dbReference>
<dbReference type="Pfam" id="PF01266">
    <property type="entry name" value="DAO"/>
    <property type="match status" value="1"/>
</dbReference>
<dbReference type="AlphaFoldDB" id="A0A1L3GCI5"/>
<keyword evidence="4" id="KW-1185">Reference proteome</keyword>
<proteinExistence type="predicted"/>
<name>A0A1L3GCI5_SYNAC</name>
<organism evidence="3 4">
    <name type="scientific">Syntrophotalea acetylenica</name>
    <name type="common">Pelobacter acetylenicus</name>
    <dbReference type="NCBI Taxonomy" id="29542"/>
    <lineage>
        <taxon>Bacteria</taxon>
        <taxon>Pseudomonadati</taxon>
        <taxon>Thermodesulfobacteriota</taxon>
        <taxon>Desulfuromonadia</taxon>
        <taxon>Desulfuromonadales</taxon>
        <taxon>Syntrophotaleaceae</taxon>
        <taxon>Syntrophotalea</taxon>
    </lineage>
</organism>
<accession>A0A1L3GCI5</accession>
<evidence type="ECO:0000313" key="4">
    <source>
        <dbReference type="Proteomes" id="UP000182264"/>
    </source>
</evidence>
<dbReference type="EMBL" id="CP015518">
    <property type="protein sequence ID" value="APG23617.1"/>
    <property type="molecule type" value="Genomic_DNA"/>
</dbReference>
<dbReference type="PANTHER" id="PTHR42842">
    <property type="entry name" value="FAD/NAD(P)-BINDING OXIDOREDUCTASE"/>
    <property type="match status" value="1"/>
</dbReference>
<feature type="domain" description="FAD dependent oxidoreductase" evidence="1">
    <location>
        <begin position="97"/>
        <end position="129"/>
    </location>
</feature>
<evidence type="ECO:0000313" key="3">
    <source>
        <dbReference type="EMBL" id="APG23617.1"/>
    </source>
</evidence>
<dbReference type="KEGG" id="pace:A6070_08810"/>
<sequence>MSLLLREIALTLDEGEGLLPLRIGEELGVAPDALKNLRIVRRGIDARRKNRILRVFNVQFEVADEAALLQRHRGLSRLQKAEAPTLPLIVPLLRPWRVLVVGMGPAGLFAAWRLARSGARVTLVERGGPVESRVRDVRRFRSEGHFDPDSNIVFGEGGAGTFSDGKLTTRVRHPWHRAVLETLVACGAPQDILIESKPHVGTDRLRLVLIRFRQMLTELGVDIRYRTRLSSLVVHEGGITGGILDGREEMPCDSLLLACGHSARDTYHMLRSAGVAMEAKPFAVGVRVEHPTELINRIQFGHARYPRLPAAEYALTWNDPQTGRGIYSFCMCPGGEVVVASSEPDGMVVNGMSYLRRDGEMSNSALVVAVRPDDFDDHDALAGVRFQRRWERQAFALGGGTFRAPAQNLLAFLGSGSGPLHSTCRPGVCEAELAEALPDFVTIGLRRALPHFDRRMRGFITGDATLVGIETRTSAPLRILRGSDGQSVSHPGLFPAGEGAGYAGGIMSAALDGIHIGEQIIRSVPTGRCR</sequence>
<dbReference type="OrthoDB" id="9772594at2"/>
<dbReference type="InterPro" id="IPR006076">
    <property type="entry name" value="FAD-dep_OxRdtase"/>
</dbReference>
<gene>
    <name evidence="3" type="ORF">A7E75_00205</name>
</gene>
<dbReference type="InterPro" id="IPR036188">
    <property type="entry name" value="FAD/NAD-bd_sf"/>
</dbReference>
<dbReference type="STRING" id="29542.A6070_08810"/>
<dbReference type="Gene3D" id="3.30.70.2700">
    <property type="match status" value="1"/>
</dbReference>
<evidence type="ECO:0000259" key="2">
    <source>
        <dbReference type="Pfam" id="PF21688"/>
    </source>
</evidence>
<dbReference type="InterPro" id="IPR049516">
    <property type="entry name" value="FAD-depend_C"/>
</dbReference>
<dbReference type="InterPro" id="IPR028348">
    <property type="entry name" value="FAD-binding_protein"/>
</dbReference>
<dbReference type="RefSeq" id="WP_072285430.1">
    <property type="nucleotide sequence ID" value="NZ_CP015455.1"/>
</dbReference>
<protein>
    <submittedName>
        <fullName evidence="3">Uncharacterized protein</fullName>
    </submittedName>
</protein>
<dbReference type="Proteomes" id="UP000182264">
    <property type="component" value="Chromosome"/>
</dbReference>
<dbReference type="Gene3D" id="3.50.50.60">
    <property type="entry name" value="FAD/NAD(P)-binding domain"/>
    <property type="match status" value="2"/>
</dbReference>
<dbReference type="Pfam" id="PF21688">
    <property type="entry name" value="FAD-depend_C"/>
    <property type="match status" value="1"/>
</dbReference>
<dbReference type="SUPFAM" id="SSF51905">
    <property type="entry name" value="FAD/NAD(P)-binding domain"/>
    <property type="match status" value="1"/>
</dbReference>
<evidence type="ECO:0000259" key="1">
    <source>
        <dbReference type="Pfam" id="PF01266"/>
    </source>
</evidence>
<feature type="domain" description="FAD-dependent protein C-terminal" evidence="2">
    <location>
        <begin position="281"/>
        <end position="473"/>
    </location>
</feature>
<dbReference type="PANTHER" id="PTHR42842:SF3">
    <property type="entry name" value="FAD_NAD(P)-BINDING OXIDOREDUCTASE FAMILY PROTEIN"/>
    <property type="match status" value="1"/>
</dbReference>
<reference evidence="3 4" key="1">
    <citation type="journal article" date="2017" name="Genome Announc.">
        <title>Complete Genome Sequences of Two Acetylene-Fermenting Pelobacter acetylenicus Strains.</title>
        <authorList>
            <person name="Sutton J.M."/>
            <person name="Baesman S.M."/>
            <person name="Fierst J.L."/>
            <person name="Poret-Peterson A.T."/>
            <person name="Oremland R.S."/>
            <person name="Dunlap D.S."/>
            <person name="Akob D.M."/>
        </authorList>
    </citation>
    <scope>NUCLEOTIDE SEQUENCE [LARGE SCALE GENOMIC DNA]</scope>
    <source>
        <strain evidence="3 4">DSM 3247</strain>
    </source>
</reference>